<accession>A0A162JSD9</accession>
<dbReference type="Gene3D" id="3.40.50.12780">
    <property type="entry name" value="N-terminal domain of ligase-like"/>
    <property type="match status" value="1"/>
</dbReference>
<comment type="similarity">
    <text evidence="1">Belongs to the ATP-dependent AMP-binding enzyme family.</text>
</comment>
<evidence type="ECO:0000313" key="4">
    <source>
        <dbReference type="EMBL" id="KYO49780.1"/>
    </source>
</evidence>
<dbReference type="InterPro" id="IPR025110">
    <property type="entry name" value="AMP-bd_C"/>
</dbReference>
<evidence type="ECO:0000259" key="3">
    <source>
        <dbReference type="Pfam" id="PF13193"/>
    </source>
</evidence>
<dbReference type="Proteomes" id="UP000075787">
    <property type="component" value="Unassembled WGS sequence"/>
</dbReference>
<dbReference type="InterPro" id="IPR045851">
    <property type="entry name" value="AMP-bd_C_sf"/>
</dbReference>
<comment type="caution">
    <text evidence="4">The sequence shown here is derived from an EMBL/GenBank/DDBJ whole genome shotgun (WGS) entry which is preliminary data.</text>
</comment>
<dbReference type="InterPro" id="IPR042099">
    <property type="entry name" value="ANL_N_sf"/>
</dbReference>
<reference evidence="4 5" key="1">
    <citation type="submission" date="2015-12" db="EMBL/GenBank/DDBJ databases">
        <title>Genome sequence of Tistrella mobilis MCCC 1A02139.</title>
        <authorList>
            <person name="Lu L."/>
            <person name="Lai Q."/>
            <person name="Shao Z."/>
            <person name="Qian P."/>
        </authorList>
    </citation>
    <scope>NUCLEOTIDE SEQUENCE [LARGE SCALE GENOMIC DNA]</scope>
    <source>
        <strain evidence="4 5">MCCC 1A02139</strain>
    </source>
</reference>
<sequence>MSDNLYARIRARFPADPARPMLYRPDGSVLTYGDADRISGQVAALLDQMGVAPGDRVAVQVDKSPMALMLYLGCLRRGAVYLPLNTAYKPAELEYFIDDAEPRLVVCRPEAETAVRTMTNGRPIEVATLDATGDGAFADRVRATATVAEPVARSRDDLAAILYSSGTTGRPKGVMLSGENLWSNAETLVDAWGFTDRDVLLHMLPIFHTHGLFVATHCVLLSGAAMLFEPKFDAARALALMPRATVMMGVPTFYVRLLAEAGLTREATAHMRLFVSGSAPLLPETFARFEAVTGHRILERYGMTETNMNTSNPYDGDRRQGTVGRPLPGVELRITGEDGSPVVPGEAGMIELKGPNVFKGYWRKPEKTAEDFTADGFFRSGDIGTIDGDGYVSIVGRAKDLVISGGFNVYPKEIELVIDRIPGVDESAVIGVPHPDFGEAVVAVVVREAGADAPDEADVLAVTRDQLANFKQPKRVLFAAELPRNAMGKVQKNLLRDAHQGLFAG</sequence>
<dbReference type="PROSITE" id="PS00455">
    <property type="entry name" value="AMP_BINDING"/>
    <property type="match status" value="1"/>
</dbReference>
<dbReference type="InterPro" id="IPR020845">
    <property type="entry name" value="AMP-binding_CS"/>
</dbReference>
<dbReference type="Gene3D" id="3.30.300.30">
    <property type="match status" value="1"/>
</dbReference>
<evidence type="ECO:0000256" key="1">
    <source>
        <dbReference type="ARBA" id="ARBA00006432"/>
    </source>
</evidence>
<dbReference type="GO" id="GO:0031956">
    <property type="term" value="F:medium-chain fatty acid-CoA ligase activity"/>
    <property type="evidence" value="ECO:0007669"/>
    <property type="project" value="TreeGrafter"/>
</dbReference>
<dbReference type="OrthoDB" id="9803968at2"/>
<dbReference type="PANTHER" id="PTHR43201">
    <property type="entry name" value="ACYL-COA SYNTHETASE"/>
    <property type="match status" value="1"/>
</dbReference>
<feature type="domain" description="AMP-dependent synthetase/ligase" evidence="2">
    <location>
        <begin position="16"/>
        <end position="362"/>
    </location>
</feature>
<dbReference type="NCBIfam" id="NF005702">
    <property type="entry name" value="PRK07514.1"/>
    <property type="match status" value="1"/>
</dbReference>
<gene>
    <name evidence="4" type="ORF">AUP44_16070</name>
</gene>
<dbReference type="CDD" id="cd05941">
    <property type="entry name" value="MCS"/>
    <property type="match status" value="1"/>
</dbReference>
<dbReference type="GO" id="GO:0006631">
    <property type="term" value="P:fatty acid metabolic process"/>
    <property type="evidence" value="ECO:0007669"/>
    <property type="project" value="TreeGrafter"/>
</dbReference>
<proteinExistence type="inferred from homology"/>
<dbReference type="PANTHER" id="PTHR43201:SF8">
    <property type="entry name" value="ACYL-COA SYNTHETASE FAMILY MEMBER 3"/>
    <property type="match status" value="1"/>
</dbReference>
<dbReference type="InterPro" id="IPR000873">
    <property type="entry name" value="AMP-dep_synth/lig_dom"/>
</dbReference>
<dbReference type="RefSeq" id="WP_062769736.1">
    <property type="nucleotide sequence ID" value="NZ_CP121045.1"/>
</dbReference>
<dbReference type="SUPFAM" id="SSF56801">
    <property type="entry name" value="Acetyl-CoA synthetase-like"/>
    <property type="match status" value="1"/>
</dbReference>
<dbReference type="Pfam" id="PF13193">
    <property type="entry name" value="AMP-binding_C"/>
    <property type="match status" value="1"/>
</dbReference>
<dbReference type="Pfam" id="PF00501">
    <property type="entry name" value="AMP-binding"/>
    <property type="match status" value="1"/>
</dbReference>
<dbReference type="GeneID" id="97242645"/>
<dbReference type="EMBL" id="LPZR01000217">
    <property type="protein sequence ID" value="KYO49780.1"/>
    <property type="molecule type" value="Genomic_DNA"/>
</dbReference>
<name>A0A162JSD9_9PROT</name>
<feature type="domain" description="AMP-binding enzyme C-terminal" evidence="3">
    <location>
        <begin position="413"/>
        <end position="489"/>
    </location>
</feature>
<evidence type="ECO:0000313" key="5">
    <source>
        <dbReference type="Proteomes" id="UP000075787"/>
    </source>
</evidence>
<organism evidence="4 5">
    <name type="scientific">Tistrella mobilis</name>
    <dbReference type="NCBI Taxonomy" id="171437"/>
    <lineage>
        <taxon>Bacteria</taxon>
        <taxon>Pseudomonadati</taxon>
        <taxon>Pseudomonadota</taxon>
        <taxon>Alphaproteobacteria</taxon>
        <taxon>Geminicoccales</taxon>
        <taxon>Geminicoccaceae</taxon>
        <taxon>Tistrella</taxon>
    </lineage>
</organism>
<evidence type="ECO:0000259" key="2">
    <source>
        <dbReference type="Pfam" id="PF00501"/>
    </source>
</evidence>
<protein>
    <submittedName>
        <fullName evidence="4">Malonyl-CoA synthase</fullName>
    </submittedName>
</protein>
<dbReference type="AlphaFoldDB" id="A0A162JSD9"/>